<feature type="transmembrane region" description="Helical" evidence="1">
    <location>
        <begin position="181"/>
        <end position="201"/>
    </location>
</feature>
<gene>
    <name evidence="2" type="ORF">FGKAn22_00040</name>
</gene>
<sequence length="202" mass="22653">MNTDMTGMLWHDLDIFLLIGALSGVVLGLIMISRPQILPNINRVANRWISMRHVDRALDQSISIDYWFYRHHRPLGILVILGASYLLVYFGFLFDKESALHGLAGYVPITLLDGLLDALVLASLVGAMIALVVGLLLWLYPNLLHGVEKVGNRWVSSRRATKVLNVPHDQVDSFVEHHTRLTGWLLLLGSAYLFTAMISLLV</sequence>
<proteinExistence type="predicted"/>
<reference evidence="2 3" key="1">
    <citation type="submission" date="2019-03" db="EMBL/GenBank/DDBJ databases">
        <title>Complete genome sequence of Ferrigenium kumadai strain An22, a microaerophilic iron-oxidizing bacterium isolated from a paddy field soil.</title>
        <authorList>
            <person name="Watanabe T."/>
            <person name="Asakawa S."/>
        </authorList>
    </citation>
    <scope>NUCLEOTIDE SEQUENCE [LARGE SCALE GENOMIC DNA]</scope>
    <source>
        <strain evidence="2 3">An22</strain>
    </source>
</reference>
<keyword evidence="1" id="KW-0472">Membrane</keyword>
<dbReference type="RefSeq" id="WP_212785963.1">
    <property type="nucleotide sequence ID" value="NZ_AP019536.1"/>
</dbReference>
<protein>
    <submittedName>
        <fullName evidence="2">Uncharacterized protein</fullName>
    </submittedName>
</protein>
<name>A0AAN1SXE7_9PROT</name>
<dbReference type="EMBL" id="AP019536">
    <property type="protein sequence ID" value="BBI98311.1"/>
    <property type="molecule type" value="Genomic_DNA"/>
</dbReference>
<feature type="transmembrane region" description="Helical" evidence="1">
    <location>
        <begin position="15"/>
        <end position="33"/>
    </location>
</feature>
<evidence type="ECO:0000313" key="3">
    <source>
        <dbReference type="Proteomes" id="UP001319121"/>
    </source>
</evidence>
<dbReference type="KEGG" id="fku:FGKAn22_00040"/>
<organism evidence="2 3">
    <name type="scientific">Ferrigenium kumadai</name>
    <dbReference type="NCBI Taxonomy" id="1682490"/>
    <lineage>
        <taxon>Bacteria</taxon>
        <taxon>Pseudomonadati</taxon>
        <taxon>Pseudomonadota</taxon>
        <taxon>Betaproteobacteria</taxon>
        <taxon>Nitrosomonadales</taxon>
        <taxon>Gallionellaceae</taxon>
        <taxon>Ferrigenium</taxon>
    </lineage>
</organism>
<dbReference type="AlphaFoldDB" id="A0AAN1SXE7"/>
<feature type="transmembrane region" description="Helical" evidence="1">
    <location>
        <begin position="75"/>
        <end position="94"/>
    </location>
</feature>
<evidence type="ECO:0000256" key="1">
    <source>
        <dbReference type="SAM" id="Phobius"/>
    </source>
</evidence>
<dbReference type="Proteomes" id="UP001319121">
    <property type="component" value="Chromosome"/>
</dbReference>
<feature type="transmembrane region" description="Helical" evidence="1">
    <location>
        <begin position="114"/>
        <end position="140"/>
    </location>
</feature>
<keyword evidence="3" id="KW-1185">Reference proteome</keyword>
<evidence type="ECO:0000313" key="2">
    <source>
        <dbReference type="EMBL" id="BBI98311.1"/>
    </source>
</evidence>
<accession>A0AAN1SXE7</accession>
<keyword evidence="1" id="KW-1133">Transmembrane helix</keyword>
<keyword evidence="1" id="KW-0812">Transmembrane</keyword>